<comment type="caution">
    <text evidence="2">The sequence shown here is derived from an EMBL/GenBank/DDBJ whole genome shotgun (WGS) entry which is preliminary data.</text>
</comment>
<evidence type="ECO:0000259" key="1">
    <source>
        <dbReference type="Pfam" id="PF25780"/>
    </source>
</evidence>
<dbReference type="Proteomes" id="UP001328107">
    <property type="component" value="Unassembled WGS sequence"/>
</dbReference>
<protein>
    <recommendedName>
        <fullName evidence="1">IPO4/5-like TPR repeats domain-containing protein</fullName>
    </recommendedName>
</protein>
<dbReference type="EMBL" id="BTRK01000001">
    <property type="protein sequence ID" value="GMR34007.1"/>
    <property type="molecule type" value="Genomic_DNA"/>
</dbReference>
<feature type="non-terminal residue" evidence="2">
    <location>
        <position position="1"/>
    </location>
</feature>
<gene>
    <name evidence="2" type="ORF">PMAYCL1PPCAC_04202</name>
</gene>
<accession>A0AAN5C8P0</accession>
<feature type="non-terminal residue" evidence="2">
    <location>
        <position position="171"/>
    </location>
</feature>
<evidence type="ECO:0000313" key="3">
    <source>
        <dbReference type="Proteomes" id="UP001328107"/>
    </source>
</evidence>
<sequence length="171" mass="19320">LLDEFKERCLYHSDAAVRSALLQASKTMEYNSKLEKSEEEGVVMGLGFEITELIEDIRRSPNNIPDRILPFITSYKNVMGEEWHDVIKFVGEDHITEKQKRIALIIIGKKPAGFIAQDEEYLGRLKTLIVDSMFDEGNDNVHSEAFLAAMSVVEELGKDNRSILAHPLIAA</sequence>
<dbReference type="InterPro" id="IPR057672">
    <property type="entry name" value="TPR_IPO4/5"/>
</dbReference>
<feature type="domain" description="IPO4/5-like TPR repeats" evidence="1">
    <location>
        <begin position="81"/>
        <end position="161"/>
    </location>
</feature>
<dbReference type="AlphaFoldDB" id="A0AAN5C8P0"/>
<organism evidence="2 3">
    <name type="scientific">Pristionchus mayeri</name>
    <dbReference type="NCBI Taxonomy" id="1317129"/>
    <lineage>
        <taxon>Eukaryota</taxon>
        <taxon>Metazoa</taxon>
        <taxon>Ecdysozoa</taxon>
        <taxon>Nematoda</taxon>
        <taxon>Chromadorea</taxon>
        <taxon>Rhabditida</taxon>
        <taxon>Rhabditina</taxon>
        <taxon>Diplogasteromorpha</taxon>
        <taxon>Diplogasteroidea</taxon>
        <taxon>Neodiplogasteridae</taxon>
        <taxon>Pristionchus</taxon>
    </lineage>
</organism>
<name>A0AAN5C8P0_9BILA</name>
<evidence type="ECO:0000313" key="2">
    <source>
        <dbReference type="EMBL" id="GMR34007.1"/>
    </source>
</evidence>
<dbReference type="Pfam" id="PF25780">
    <property type="entry name" value="TPR_IPO5"/>
    <property type="match status" value="1"/>
</dbReference>
<keyword evidence="3" id="KW-1185">Reference proteome</keyword>
<proteinExistence type="predicted"/>
<reference evidence="3" key="1">
    <citation type="submission" date="2022-10" db="EMBL/GenBank/DDBJ databases">
        <title>Genome assembly of Pristionchus species.</title>
        <authorList>
            <person name="Yoshida K."/>
            <person name="Sommer R.J."/>
        </authorList>
    </citation>
    <scope>NUCLEOTIDE SEQUENCE [LARGE SCALE GENOMIC DNA]</scope>
    <source>
        <strain evidence="3">RS5460</strain>
    </source>
</reference>